<feature type="transmembrane region" description="Helical" evidence="6">
    <location>
        <begin position="35"/>
        <end position="52"/>
    </location>
</feature>
<dbReference type="Pfam" id="PF14378">
    <property type="entry name" value="PAP2_3"/>
    <property type="match status" value="1"/>
</dbReference>
<keyword evidence="4 6" id="KW-0472">Membrane</keyword>
<dbReference type="InterPro" id="IPR052185">
    <property type="entry name" value="IPC_Synthase-Related"/>
</dbReference>
<evidence type="ECO:0000313" key="8">
    <source>
        <dbReference type="EMBL" id="MDQ1103465.1"/>
    </source>
</evidence>
<evidence type="ECO:0000256" key="6">
    <source>
        <dbReference type="SAM" id="Phobius"/>
    </source>
</evidence>
<comment type="caution">
    <text evidence="8">The sequence shown here is derived from an EMBL/GenBank/DDBJ whole genome shotgun (WGS) entry which is preliminary data.</text>
</comment>
<dbReference type="GO" id="GO:0016020">
    <property type="term" value="C:membrane"/>
    <property type="evidence" value="ECO:0007669"/>
    <property type="project" value="UniProtKB-SubCell"/>
</dbReference>
<reference evidence="8" key="1">
    <citation type="submission" date="2023-07" db="EMBL/GenBank/DDBJ databases">
        <title>Functional and genomic diversity of the sorghum phyllosphere microbiome.</title>
        <authorList>
            <person name="Shade A."/>
        </authorList>
    </citation>
    <scope>NUCLEOTIDE SEQUENCE</scope>
    <source>
        <strain evidence="8">SORGH_AS_1067</strain>
    </source>
</reference>
<evidence type="ECO:0000256" key="2">
    <source>
        <dbReference type="ARBA" id="ARBA00022692"/>
    </source>
</evidence>
<accession>A0AAJ1TWA2</accession>
<dbReference type="InterPro" id="IPR026841">
    <property type="entry name" value="Aur1/Ipt1"/>
</dbReference>
<dbReference type="Gene3D" id="1.20.144.10">
    <property type="entry name" value="Phosphatidic acid phosphatase type 2/haloperoxidase"/>
    <property type="match status" value="1"/>
</dbReference>
<dbReference type="InterPro" id="IPR036938">
    <property type="entry name" value="PAP2/HPO_sf"/>
</dbReference>
<dbReference type="Proteomes" id="UP001239215">
    <property type="component" value="Unassembled WGS sequence"/>
</dbReference>
<comment type="subcellular location">
    <subcellularLocation>
        <location evidence="1">Membrane</location>
        <topology evidence="1">Multi-pass membrane protein</topology>
    </subcellularLocation>
</comment>
<dbReference type="EMBL" id="JAUTAN010000001">
    <property type="protein sequence ID" value="MDQ1103465.1"/>
    <property type="molecule type" value="Genomic_DNA"/>
</dbReference>
<feature type="transmembrane region" description="Helical" evidence="6">
    <location>
        <begin position="183"/>
        <end position="203"/>
    </location>
</feature>
<feature type="transmembrane region" description="Helical" evidence="6">
    <location>
        <begin position="273"/>
        <end position="292"/>
    </location>
</feature>
<dbReference type="PANTHER" id="PTHR31310:SF7">
    <property type="entry name" value="PA-PHOSPHATASE RELATED-FAMILY PROTEIN DDB_G0268928"/>
    <property type="match status" value="1"/>
</dbReference>
<evidence type="ECO:0000313" key="9">
    <source>
        <dbReference type="Proteomes" id="UP001239215"/>
    </source>
</evidence>
<dbReference type="RefSeq" id="WP_307198881.1">
    <property type="nucleotide sequence ID" value="NZ_JAUTAN010000001.1"/>
</dbReference>
<keyword evidence="3 6" id="KW-1133">Transmembrane helix</keyword>
<protein>
    <recommendedName>
        <fullName evidence="7">Inositolphosphotransferase Aur1/Ipt1 domain-containing protein</fullName>
    </recommendedName>
</protein>
<feature type="region of interest" description="Disordered" evidence="5">
    <location>
        <begin position="333"/>
        <end position="362"/>
    </location>
</feature>
<dbReference type="SUPFAM" id="SSF48317">
    <property type="entry name" value="Acid phosphatase/Vanadium-dependent haloperoxidase"/>
    <property type="match status" value="1"/>
</dbReference>
<organism evidence="8 9">
    <name type="scientific">Nocardioides zeae</name>
    <dbReference type="NCBI Taxonomy" id="1457234"/>
    <lineage>
        <taxon>Bacteria</taxon>
        <taxon>Bacillati</taxon>
        <taxon>Actinomycetota</taxon>
        <taxon>Actinomycetes</taxon>
        <taxon>Propionibacteriales</taxon>
        <taxon>Nocardioidaceae</taxon>
        <taxon>Nocardioides</taxon>
    </lineage>
</organism>
<evidence type="ECO:0000259" key="7">
    <source>
        <dbReference type="Pfam" id="PF14378"/>
    </source>
</evidence>
<feature type="domain" description="Inositolphosphotransferase Aur1/Ipt1" evidence="7">
    <location>
        <begin position="150"/>
        <end position="311"/>
    </location>
</feature>
<feature type="transmembrane region" description="Helical" evidence="6">
    <location>
        <begin position="247"/>
        <end position="266"/>
    </location>
</feature>
<sequence>MTAGAETSAERDGSTDAVGEAVTSLSRIPRWWRPAAMGAYGIAVVVWIVEAGMPKDPFVMFAMLWLASVAWYAGHPWRQHAQFFKDWWPAFAALVLYMYSRGLSDELIGMPVHWVMPIEVDRWMFGGHLPTEVLQERLCGDPCLSSSAPRWYDLLLTSVYNTHFVLGLGLALVLYLRNRREWISWLTRYVAINVAGLVVYVFYPMAPPWLAAQEGHLDPVARLTGRGWRDIGLGGFHHALAAVGNPVAAMPSLHAGVAMLVTIYAVSRLRGRGWRWALVLYPLTMAFALVYYGEHYVIDAIAGWALALVVHVGVTVWERRYFAEHPVTTRSGALLSLPPPGLGDPTGTAGTADELPGPVRRG</sequence>
<feature type="transmembrane region" description="Helical" evidence="6">
    <location>
        <begin position="87"/>
        <end position="104"/>
    </location>
</feature>
<keyword evidence="2 6" id="KW-0812">Transmembrane</keyword>
<dbReference type="AlphaFoldDB" id="A0AAJ1TWA2"/>
<feature type="transmembrane region" description="Helical" evidence="6">
    <location>
        <begin position="58"/>
        <end position="75"/>
    </location>
</feature>
<feature type="compositionally biased region" description="Low complexity" evidence="5">
    <location>
        <begin position="343"/>
        <end position="353"/>
    </location>
</feature>
<feature type="transmembrane region" description="Helical" evidence="6">
    <location>
        <begin position="298"/>
        <end position="317"/>
    </location>
</feature>
<evidence type="ECO:0000256" key="5">
    <source>
        <dbReference type="SAM" id="MobiDB-lite"/>
    </source>
</evidence>
<dbReference type="CDD" id="cd03386">
    <property type="entry name" value="PAP2_Aur1_like"/>
    <property type="match status" value="1"/>
</dbReference>
<name>A0AAJ1TWA2_9ACTN</name>
<gene>
    <name evidence="8" type="ORF">QE405_000749</name>
</gene>
<proteinExistence type="predicted"/>
<dbReference type="PANTHER" id="PTHR31310">
    <property type="match status" value="1"/>
</dbReference>
<feature type="transmembrane region" description="Helical" evidence="6">
    <location>
        <begin position="154"/>
        <end position="176"/>
    </location>
</feature>
<evidence type="ECO:0000256" key="4">
    <source>
        <dbReference type="ARBA" id="ARBA00023136"/>
    </source>
</evidence>
<evidence type="ECO:0000256" key="1">
    <source>
        <dbReference type="ARBA" id="ARBA00004141"/>
    </source>
</evidence>
<evidence type="ECO:0000256" key="3">
    <source>
        <dbReference type="ARBA" id="ARBA00022989"/>
    </source>
</evidence>